<gene>
    <name evidence="1" type="ORF">NIES267_11350</name>
</gene>
<protein>
    <submittedName>
        <fullName evidence="1">Uncharacterized protein</fullName>
    </submittedName>
</protein>
<dbReference type="Proteomes" id="UP000218418">
    <property type="component" value="Chromosome"/>
</dbReference>
<name>A0A1Z4LKM5_9CYAN</name>
<reference evidence="1 2" key="1">
    <citation type="submission" date="2017-06" db="EMBL/GenBank/DDBJ databases">
        <title>Genome sequencing of cyanobaciteial culture collection at National Institute for Environmental Studies (NIES).</title>
        <authorList>
            <person name="Hirose Y."/>
            <person name="Shimura Y."/>
            <person name="Fujisawa T."/>
            <person name="Nakamura Y."/>
            <person name="Kawachi M."/>
        </authorList>
    </citation>
    <scope>NUCLEOTIDE SEQUENCE [LARGE SCALE GENOMIC DNA]</scope>
    <source>
        <strain evidence="1 2">NIES-267</strain>
    </source>
</reference>
<evidence type="ECO:0000313" key="1">
    <source>
        <dbReference type="EMBL" id="BAY81658.1"/>
    </source>
</evidence>
<accession>A0A1Z4LKM5</accession>
<organism evidence="1 2">
    <name type="scientific">Calothrix parasitica NIES-267</name>
    <dbReference type="NCBI Taxonomy" id="1973488"/>
    <lineage>
        <taxon>Bacteria</taxon>
        <taxon>Bacillati</taxon>
        <taxon>Cyanobacteriota</taxon>
        <taxon>Cyanophyceae</taxon>
        <taxon>Nostocales</taxon>
        <taxon>Calotrichaceae</taxon>
        <taxon>Calothrix</taxon>
    </lineage>
</organism>
<dbReference type="AlphaFoldDB" id="A0A1Z4LKM5"/>
<keyword evidence="2" id="KW-1185">Reference proteome</keyword>
<proteinExistence type="predicted"/>
<evidence type="ECO:0000313" key="2">
    <source>
        <dbReference type="Proteomes" id="UP000218418"/>
    </source>
</evidence>
<sequence length="40" mass="4004">MGCILVLFIGLLLLDGEQRVAEVPSVVATAGGLQPPVGGI</sequence>
<dbReference type="EMBL" id="AP018227">
    <property type="protein sequence ID" value="BAY81658.1"/>
    <property type="molecule type" value="Genomic_DNA"/>
</dbReference>